<dbReference type="Bgee" id="ENSOANG00000041514">
    <property type="expression patterns" value="Expressed in heart and 7 other cell types or tissues"/>
</dbReference>
<gene>
    <name evidence="3" type="primary">FBXO27</name>
</gene>
<dbReference type="Gene3D" id="2.60.120.260">
    <property type="entry name" value="Galactose-binding domain-like"/>
    <property type="match status" value="2"/>
</dbReference>
<dbReference type="InterPro" id="IPR039752">
    <property type="entry name" value="F-box_only"/>
</dbReference>
<evidence type="ECO:0000259" key="2">
    <source>
        <dbReference type="PROSITE" id="PS51114"/>
    </source>
</evidence>
<evidence type="ECO:0000313" key="3">
    <source>
        <dbReference type="Ensembl" id="ENSOANP00000045546.1"/>
    </source>
</evidence>
<dbReference type="SUPFAM" id="SSF81383">
    <property type="entry name" value="F-box domain"/>
    <property type="match status" value="1"/>
</dbReference>
<dbReference type="InterPro" id="IPR008979">
    <property type="entry name" value="Galactose-bd-like_sf"/>
</dbReference>
<dbReference type="PROSITE" id="PS50181">
    <property type="entry name" value="FBOX"/>
    <property type="match status" value="1"/>
</dbReference>
<feature type="domain" description="FBA" evidence="2">
    <location>
        <begin position="91"/>
        <end position="266"/>
    </location>
</feature>
<dbReference type="Ensembl" id="ENSOANT00000063428.1">
    <property type="protein sequence ID" value="ENSOANP00000045546.1"/>
    <property type="gene ID" value="ENSOANG00000041514.1"/>
</dbReference>
<feature type="domain" description="F-box" evidence="1">
    <location>
        <begin position="16"/>
        <end position="63"/>
    </location>
</feature>
<proteinExistence type="predicted"/>
<dbReference type="GO" id="GO:0005737">
    <property type="term" value="C:cytoplasm"/>
    <property type="evidence" value="ECO:0007669"/>
    <property type="project" value="UniProtKB-ARBA"/>
</dbReference>
<reference evidence="3" key="3">
    <citation type="submission" date="2025-09" db="UniProtKB">
        <authorList>
            <consortium name="Ensembl"/>
        </authorList>
    </citation>
    <scope>IDENTIFICATION</scope>
    <source>
        <strain evidence="3">Glennie</strain>
    </source>
</reference>
<dbReference type="Pfam" id="PF12937">
    <property type="entry name" value="F-box-like"/>
    <property type="match status" value="1"/>
</dbReference>
<dbReference type="Gene3D" id="1.20.1280.50">
    <property type="match status" value="1"/>
</dbReference>
<dbReference type="AlphaFoldDB" id="A0A6I8NXB7"/>
<keyword evidence="4" id="KW-1185">Reference proteome</keyword>
<name>A0A6I8NXB7_ORNAN</name>
<evidence type="ECO:0000259" key="1">
    <source>
        <dbReference type="PROSITE" id="PS50181"/>
    </source>
</evidence>
<dbReference type="InterPro" id="IPR007397">
    <property type="entry name" value="F-box-assoc_dom"/>
</dbReference>
<dbReference type="PANTHER" id="PTHR12125">
    <property type="entry name" value="F-BOX ONLY PROTEIN 6-LIKE PROTEIN"/>
    <property type="match status" value="1"/>
</dbReference>
<dbReference type="FunFam" id="1.20.1280.50:FF:000002">
    <property type="entry name" value="F-box only protein 44"/>
    <property type="match status" value="1"/>
</dbReference>
<organism evidence="3 4">
    <name type="scientific">Ornithorhynchus anatinus</name>
    <name type="common">Duckbill platypus</name>
    <dbReference type="NCBI Taxonomy" id="9258"/>
    <lineage>
        <taxon>Eukaryota</taxon>
        <taxon>Metazoa</taxon>
        <taxon>Chordata</taxon>
        <taxon>Craniata</taxon>
        <taxon>Vertebrata</taxon>
        <taxon>Euteleostomi</taxon>
        <taxon>Mammalia</taxon>
        <taxon>Monotremata</taxon>
        <taxon>Ornithorhynchidae</taxon>
        <taxon>Ornithorhynchus</taxon>
    </lineage>
</organism>
<accession>A0A6I8NXB7</accession>
<protein>
    <submittedName>
        <fullName evidence="3">F-box protein 27</fullName>
    </submittedName>
</protein>
<dbReference type="SUPFAM" id="SSF49785">
    <property type="entry name" value="Galactose-binding domain-like"/>
    <property type="match status" value="1"/>
</dbReference>
<dbReference type="Proteomes" id="UP000002279">
    <property type="component" value="Chromosome 5"/>
</dbReference>
<evidence type="ECO:0000313" key="4">
    <source>
        <dbReference type="Proteomes" id="UP000002279"/>
    </source>
</evidence>
<dbReference type="PANTHER" id="PTHR12125:SF9">
    <property type="entry name" value="F-BOX ONLY PROTEIN 27"/>
    <property type="match status" value="1"/>
</dbReference>
<dbReference type="Pfam" id="PF04300">
    <property type="entry name" value="FBA"/>
    <property type="match status" value="2"/>
</dbReference>
<dbReference type="SMART" id="SM00256">
    <property type="entry name" value="FBOX"/>
    <property type="match status" value="1"/>
</dbReference>
<dbReference type="SMART" id="SM01198">
    <property type="entry name" value="FBA"/>
    <property type="match status" value="1"/>
</dbReference>
<reference evidence="3" key="2">
    <citation type="submission" date="2025-08" db="UniProtKB">
        <authorList>
            <consortium name="Ensembl"/>
        </authorList>
    </citation>
    <scope>IDENTIFICATION</scope>
    <source>
        <strain evidence="3">Glennie</strain>
    </source>
</reference>
<dbReference type="InterPro" id="IPR001810">
    <property type="entry name" value="F-box_dom"/>
</dbReference>
<dbReference type="GeneTree" id="ENSGT00940000161841"/>
<reference evidence="3 4" key="1">
    <citation type="journal article" date="2008" name="Nature">
        <title>Genome analysis of the platypus reveals unique signatures of evolution.</title>
        <authorList>
            <person name="Warren W.C."/>
            <person name="Hillier L.W."/>
            <person name="Marshall Graves J.A."/>
            <person name="Birney E."/>
            <person name="Ponting C.P."/>
            <person name="Grutzner F."/>
            <person name="Belov K."/>
            <person name="Miller W."/>
            <person name="Clarke L."/>
            <person name="Chinwalla A.T."/>
            <person name="Yang S.P."/>
            <person name="Heger A."/>
            <person name="Locke D.P."/>
            <person name="Miethke P."/>
            <person name="Waters P.D."/>
            <person name="Veyrunes F."/>
            <person name="Fulton L."/>
            <person name="Fulton B."/>
            <person name="Graves T."/>
            <person name="Wallis J."/>
            <person name="Puente X.S."/>
            <person name="Lopez-Otin C."/>
            <person name="Ordonez G.R."/>
            <person name="Eichler E.E."/>
            <person name="Chen L."/>
            <person name="Cheng Z."/>
            <person name="Deakin J.E."/>
            <person name="Alsop A."/>
            <person name="Thompson K."/>
            <person name="Kirby P."/>
            <person name="Papenfuss A.T."/>
            <person name="Wakefield M.J."/>
            <person name="Olender T."/>
            <person name="Lancet D."/>
            <person name="Huttley G.A."/>
            <person name="Smit A.F."/>
            <person name="Pask A."/>
            <person name="Temple-Smith P."/>
            <person name="Batzer M.A."/>
            <person name="Walker J.A."/>
            <person name="Konkel M.K."/>
            <person name="Harris R.S."/>
            <person name="Whittington C.M."/>
            <person name="Wong E.S."/>
            <person name="Gemmell N.J."/>
            <person name="Buschiazzo E."/>
            <person name="Vargas Jentzsch I.M."/>
            <person name="Merkel A."/>
            <person name="Schmitz J."/>
            <person name="Zemann A."/>
            <person name="Churakov G."/>
            <person name="Kriegs J.O."/>
            <person name="Brosius J."/>
            <person name="Murchison E.P."/>
            <person name="Sachidanandam R."/>
            <person name="Smith C."/>
            <person name="Hannon G.J."/>
            <person name="Tsend-Ayush E."/>
            <person name="McMillan D."/>
            <person name="Attenborough R."/>
            <person name="Rens W."/>
            <person name="Ferguson-Smith M."/>
            <person name="Lefevre C.M."/>
            <person name="Sharp J.A."/>
            <person name="Nicholas K.R."/>
            <person name="Ray D.A."/>
            <person name="Kube M."/>
            <person name="Reinhardt R."/>
            <person name="Pringle T.H."/>
            <person name="Taylor J."/>
            <person name="Jones R.C."/>
            <person name="Nixon B."/>
            <person name="Dacheux J.L."/>
            <person name="Niwa H."/>
            <person name="Sekita Y."/>
            <person name="Huang X."/>
            <person name="Stark A."/>
            <person name="Kheradpour P."/>
            <person name="Kellis M."/>
            <person name="Flicek P."/>
            <person name="Chen Y."/>
            <person name="Webber C."/>
            <person name="Hardison R."/>
            <person name="Nelson J."/>
            <person name="Hallsworth-Pepin K."/>
            <person name="Delehaunty K."/>
            <person name="Markovic C."/>
            <person name="Minx P."/>
            <person name="Feng Y."/>
            <person name="Kremitzki C."/>
            <person name="Mitreva M."/>
            <person name="Glasscock J."/>
            <person name="Wylie T."/>
            <person name="Wohldmann P."/>
            <person name="Thiru P."/>
            <person name="Nhan M.N."/>
            <person name="Pohl C.S."/>
            <person name="Smith S.M."/>
            <person name="Hou S."/>
            <person name="Nefedov M."/>
            <person name="de Jong P.J."/>
            <person name="Renfree M.B."/>
            <person name="Mardis E.R."/>
            <person name="Wilson R.K."/>
        </authorList>
    </citation>
    <scope>NUCLEOTIDE SEQUENCE [LARGE SCALE GENOMIC DNA]</scope>
    <source>
        <strain evidence="3 4">Glennie</strain>
    </source>
</reference>
<dbReference type="PROSITE" id="PS51114">
    <property type="entry name" value="FBA"/>
    <property type="match status" value="1"/>
</dbReference>
<dbReference type="InterPro" id="IPR036047">
    <property type="entry name" value="F-box-like_dom_sf"/>
</dbReference>
<sequence>MGSSESRPAPVSCLLDLERYPLPDELLVLILSFVPARVLVRRCRPVCRRWRGLVDGPSLWRLHCERRGARGRALLDALRGWAPAHLPWSRLCVLRPLGRNLLRNPCGAEGLRGWEVTHGGDGWTVEENRQPVEGAEAQTCFVSSFKGAGGGGGGAPGGGGRESLAPAEAPIPPTRRWGAREDCGCEYALTVQLLAANRQSELARFGVQPDPIPQWNDNAYRQVSHVFRGFGRGVRFVVFRHRGKDSMFWKGHYGARVTHSSLVVRVGPPAVVP</sequence>